<dbReference type="GO" id="GO:0005829">
    <property type="term" value="C:cytosol"/>
    <property type="evidence" value="ECO:0007669"/>
    <property type="project" value="TreeGrafter"/>
</dbReference>
<dbReference type="PANTHER" id="PTHR42695:SF5">
    <property type="entry name" value="GLUTAMINE AMIDOTRANSFERASE YLR126C-RELATED"/>
    <property type="match status" value="1"/>
</dbReference>
<keyword evidence="3" id="KW-1185">Reference proteome</keyword>
<organism evidence="2 3">
    <name type="scientific">Ruegeria intermedia</name>
    <dbReference type="NCBI Taxonomy" id="996115"/>
    <lineage>
        <taxon>Bacteria</taxon>
        <taxon>Pseudomonadati</taxon>
        <taxon>Pseudomonadota</taxon>
        <taxon>Alphaproteobacteria</taxon>
        <taxon>Rhodobacterales</taxon>
        <taxon>Roseobacteraceae</taxon>
        <taxon>Ruegeria</taxon>
    </lineage>
</organism>
<dbReference type="Proteomes" id="UP000325134">
    <property type="component" value="Unassembled WGS sequence"/>
</dbReference>
<evidence type="ECO:0000313" key="3">
    <source>
        <dbReference type="Proteomes" id="UP000325134"/>
    </source>
</evidence>
<dbReference type="PANTHER" id="PTHR42695">
    <property type="entry name" value="GLUTAMINE AMIDOTRANSFERASE YLR126C-RELATED"/>
    <property type="match status" value="1"/>
</dbReference>
<evidence type="ECO:0000259" key="1">
    <source>
        <dbReference type="Pfam" id="PF00117"/>
    </source>
</evidence>
<name>A0A1M4Y0K9_9RHOB</name>
<accession>A0A1M4Y0K9</accession>
<dbReference type="Pfam" id="PF00117">
    <property type="entry name" value="GATase"/>
    <property type="match status" value="1"/>
</dbReference>
<dbReference type="InterPro" id="IPR017926">
    <property type="entry name" value="GATASE"/>
</dbReference>
<protein>
    <submittedName>
        <fullName evidence="2">GMP synthase (Glutamine-hydrolysing)</fullName>
    </submittedName>
</protein>
<dbReference type="SUPFAM" id="SSF52317">
    <property type="entry name" value="Class I glutamine amidotransferase-like"/>
    <property type="match status" value="1"/>
</dbReference>
<dbReference type="PROSITE" id="PS51273">
    <property type="entry name" value="GATASE_TYPE_1"/>
    <property type="match status" value="1"/>
</dbReference>
<dbReference type="Gene3D" id="3.40.50.880">
    <property type="match status" value="1"/>
</dbReference>
<proteinExistence type="predicted"/>
<dbReference type="AlphaFoldDB" id="A0A1M4Y0K9"/>
<gene>
    <name evidence="2" type="ORF">SAMN05444279_11388</name>
</gene>
<reference evidence="2 3" key="1">
    <citation type="submission" date="2016-11" db="EMBL/GenBank/DDBJ databases">
        <authorList>
            <person name="Varghese N."/>
            <person name="Submissions S."/>
        </authorList>
    </citation>
    <scope>NUCLEOTIDE SEQUENCE [LARGE SCALE GENOMIC DNA]</scope>
    <source>
        <strain evidence="2 3">DSM 29341</strain>
    </source>
</reference>
<dbReference type="OrthoDB" id="7365442at2"/>
<dbReference type="InterPro" id="IPR044992">
    <property type="entry name" value="ChyE-like"/>
</dbReference>
<dbReference type="EMBL" id="FQVK01000013">
    <property type="protein sequence ID" value="SHE99228.1"/>
    <property type="molecule type" value="Genomic_DNA"/>
</dbReference>
<dbReference type="CDD" id="cd01741">
    <property type="entry name" value="GATase1_1"/>
    <property type="match status" value="1"/>
</dbReference>
<dbReference type="InterPro" id="IPR029062">
    <property type="entry name" value="Class_I_gatase-like"/>
</dbReference>
<feature type="domain" description="Glutamine amidotransferase" evidence="1">
    <location>
        <begin position="74"/>
        <end position="176"/>
    </location>
</feature>
<sequence length="226" mass="25139">MKIGILQTGHAPEPLEKNFGDYDAMFRTLLDGNGFDFVTYAVVDGEFPDGPDDADGWLITGSRHGAYEDHPWIPPLEELIRRIQAAGKPLIGVCFGHQIIAQALGGRVEKFKGGWAIGRTEYDYDGETVSLNAWHQDQVTQRPESARLLGTNPFCENAMLAYGDTIWTVQAHPEYSNDFIRGLMDTRGKGVVPDAQMKDAKAREAAPDDNERIGRLMADFLKKERA</sequence>
<evidence type="ECO:0000313" key="2">
    <source>
        <dbReference type="EMBL" id="SHE99228.1"/>
    </source>
</evidence>
<dbReference type="RefSeq" id="WP_149776092.1">
    <property type="nucleotide sequence ID" value="NZ_FQVK01000013.1"/>
</dbReference>